<protein>
    <recommendedName>
        <fullName evidence="2">Gluconeogenesis factor</fullName>
    </recommendedName>
</protein>
<dbReference type="PANTHER" id="PTHR31240">
    <property type="entry name" value="MATERNAL EFFECT EMBRYO ARREST 18"/>
    <property type="match status" value="1"/>
</dbReference>
<gene>
    <name evidence="1" type="ORF">OAUR00152_LOCUS1920</name>
</gene>
<dbReference type="PANTHER" id="PTHR31240:SF0">
    <property type="entry name" value="MATERNAL EFFECT EMBRYO ARREST 18"/>
    <property type="match status" value="1"/>
</dbReference>
<dbReference type="EMBL" id="HBKQ01002810">
    <property type="protein sequence ID" value="CAE2204053.1"/>
    <property type="molecule type" value="Transcribed_RNA"/>
</dbReference>
<dbReference type="CDD" id="cd07187">
    <property type="entry name" value="YvcK_like"/>
    <property type="match status" value="1"/>
</dbReference>
<dbReference type="Pfam" id="PF01933">
    <property type="entry name" value="CofD"/>
    <property type="match status" value="1"/>
</dbReference>
<dbReference type="SUPFAM" id="SSF142338">
    <property type="entry name" value="CofD-like"/>
    <property type="match status" value="1"/>
</dbReference>
<dbReference type="InterPro" id="IPR027591">
    <property type="entry name" value="CofD-rel_GAK"/>
</dbReference>
<dbReference type="InterPro" id="IPR038136">
    <property type="entry name" value="CofD-like_dom_sf"/>
</dbReference>
<proteinExistence type="predicted"/>
<name>A0A7S4M706_9STRA</name>
<evidence type="ECO:0008006" key="2">
    <source>
        <dbReference type="Google" id="ProtNLM"/>
    </source>
</evidence>
<dbReference type="InterPro" id="IPR002882">
    <property type="entry name" value="CofD"/>
</dbReference>
<accession>A0A7S4M706</accession>
<dbReference type="NCBIfam" id="TIGR04357">
    <property type="entry name" value="CofD_rel_GAK"/>
    <property type="match status" value="1"/>
</dbReference>
<sequence>MAQPPPPRKLSSAFSDSYNNLSELDCSGKTVISVSRDVTVPDQVRVDRCYRLPEYGPRILFFSGGSAIRGLSIVLKSYTHNSIHLITPFDSGGSSAEIRKHLDMLSVGDLRNRLTALSDDTSLGNPAVVALFSFRLNKCDVNVAKSEFGSILSGKHDLVANVSMPMRSILISHLRWFASRMPYNFDLCGASIGNLIITGCFLEHDRDIVTAIFLIWTLLGVRGCVRPLTGANLHIRTLYEDGTEEVGQHKIGKAEMGLHGKIVKIDFVESLETSERQEAHDCVIDTVSADLVASADLIVYPCGSFFGSLLVNICVQGAGKAIAARNCPKIYIPNTDIDPEMYGYSIAECAGLIVEMVRVDAGNVPVSSIIQYILVDTQNCEYCVPIEEEKITMMGIQLIDVVLVEDGQTESKKKSKLLSPNKLVEVLVSLGA</sequence>
<evidence type="ECO:0000313" key="1">
    <source>
        <dbReference type="EMBL" id="CAE2204053.1"/>
    </source>
</evidence>
<dbReference type="Gene3D" id="3.40.50.10680">
    <property type="entry name" value="CofD-like domains"/>
    <property type="match status" value="1"/>
</dbReference>
<organism evidence="1">
    <name type="scientific">Odontella aurita</name>
    <dbReference type="NCBI Taxonomy" id="265563"/>
    <lineage>
        <taxon>Eukaryota</taxon>
        <taxon>Sar</taxon>
        <taxon>Stramenopiles</taxon>
        <taxon>Ochrophyta</taxon>
        <taxon>Bacillariophyta</taxon>
        <taxon>Mediophyceae</taxon>
        <taxon>Biddulphiophycidae</taxon>
        <taxon>Eupodiscales</taxon>
        <taxon>Odontellaceae</taxon>
        <taxon>Odontella</taxon>
    </lineage>
</organism>
<reference evidence="1" key="1">
    <citation type="submission" date="2021-01" db="EMBL/GenBank/DDBJ databases">
        <authorList>
            <person name="Corre E."/>
            <person name="Pelletier E."/>
            <person name="Niang G."/>
            <person name="Scheremetjew M."/>
            <person name="Finn R."/>
            <person name="Kale V."/>
            <person name="Holt S."/>
            <person name="Cochrane G."/>
            <person name="Meng A."/>
            <person name="Brown T."/>
            <person name="Cohen L."/>
        </authorList>
    </citation>
    <scope>NUCLEOTIDE SEQUENCE</scope>
    <source>
        <strain evidence="1">Isolate 1302-5</strain>
    </source>
</reference>
<dbReference type="AlphaFoldDB" id="A0A7S4M706"/>
<dbReference type="GO" id="GO:0043743">
    <property type="term" value="F:LPPG:FO 2-phospho-L-lactate transferase activity"/>
    <property type="evidence" value="ECO:0007669"/>
    <property type="project" value="InterPro"/>
</dbReference>